<accession>A0A844Y7P7</accession>
<feature type="transmembrane region" description="Helical" evidence="1">
    <location>
        <begin position="150"/>
        <end position="166"/>
    </location>
</feature>
<feature type="transmembrane region" description="Helical" evidence="1">
    <location>
        <begin position="265"/>
        <end position="289"/>
    </location>
</feature>
<sequence>MAEKQGGLTLWRYRRQFAVDGVPGCVTLRSRTDGLFSELELNGRIVARDQTPAIGPSAVRNHLLTSTLPDGSLLTVEAGYISSRNMGIAVRRDDVTVHESHPGRTIAYPEKYRAQMVAYADGSMGDAFKQNASGDANSEIDFSAFKRNRIPLAVDILLGLLFFVIAKYTDLTTAAIVGAGLGLALLVAQKITKIDLLGGLALFGIALMIASAALALMFQSDEAVKYRTTVIGLVSAGLFLIDGLRGGNGLAIRLKNYLPYRGIDAGRLGIGMGLMGAAMAALNLIVALYTSTDVWLFYSTFADFVVSMGLILIVFQYAQGKIWRETWPRYRPPPADEAG</sequence>
<evidence type="ECO:0000313" key="2">
    <source>
        <dbReference type="EMBL" id="MXO53032.1"/>
    </source>
</evidence>
<keyword evidence="1" id="KW-0812">Transmembrane</keyword>
<dbReference type="OrthoDB" id="111868at2"/>
<feature type="transmembrane region" description="Helical" evidence="1">
    <location>
        <begin position="172"/>
        <end position="189"/>
    </location>
</feature>
<dbReference type="GO" id="GO:0016020">
    <property type="term" value="C:membrane"/>
    <property type="evidence" value="ECO:0007669"/>
    <property type="project" value="InterPro"/>
</dbReference>
<protein>
    <submittedName>
        <fullName evidence="2">Uncharacterized protein</fullName>
    </submittedName>
</protein>
<gene>
    <name evidence="2" type="ORF">GRI47_03275</name>
</gene>
<keyword evidence="1" id="KW-1133">Transmembrane helix</keyword>
<reference evidence="2 3" key="1">
    <citation type="submission" date="2019-12" db="EMBL/GenBank/DDBJ databases">
        <title>Genomic-based taxomic classification of the family Erythrobacteraceae.</title>
        <authorList>
            <person name="Xu L."/>
        </authorList>
    </citation>
    <scope>NUCLEOTIDE SEQUENCE [LARGE SCALE GENOMIC DNA]</scope>
    <source>
        <strain evidence="2 3">JCM 17468</strain>
    </source>
</reference>
<feature type="transmembrane region" description="Helical" evidence="1">
    <location>
        <begin position="224"/>
        <end position="244"/>
    </location>
</feature>
<dbReference type="Pfam" id="PF04279">
    <property type="entry name" value="IspA"/>
    <property type="match status" value="1"/>
</dbReference>
<proteinExistence type="predicted"/>
<evidence type="ECO:0000256" key="1">
    <source>
        <dbReference type="SAM" id="Phobius"/>
    </source>
</evidence>
<dbReference type="RefSeq" id="WP_160659930.1">
    <property type="nucleotide sequence ID" value="NZ_BAABDV010000001.1"/>
</dbReference>
<name>A0A844Y7P7_9SPHN</name>
<dbReference type="AlphaFoldDB" id="A0A844Y7P7"/>
<comment type="caution">
    <text evidence="2">The sequence shown here is derived from an EMBL/GenBank/DDBJ whole genome shotgun (WGS) entry which is preliminary data.</text>
</comment>
<feature type="transmembrane region" description="Helical" evidence="1">
    <location>
        <begin position="295"/>
        <end position="315"/>
    </location>
</feature>
<keyword evidence="3" id="KW-1185">Reference proteome</keyword>
<evidence type="ECO:0000313" key="3">
    <source>
        <dbReference type="Proteomes" id="UP000430272"/>
    </source>
</evidence>
<keyword evidence="1" id="KW-0472">Membrane</keyword>
<dbReference type="InterPro" id="IPR006008">
    <property type="entry name" value="YciB"/>
</dbReference>
<dbReference type="EMBL" id="WTYD01000001">
    <property type="protein sequence ID" value="MXO53032.1"/>
    <property type="molecule type" value="Genomic_DNA"/>
</dbReference>
<organism evidence="2 3">
    <name type="scientific">Qipengyuania pelagi</name>
    <dbReference type="NCBI Taxonomy" id="994320"/>
    <lineage>
        <taxon>Bacteria</taxon>
        <taxon>Pseudomonadati</taxon>
        <taxon>Pseudomonadota</taxon>
        <taxon>Alphaproteobacteria</taxon>
        <taxon>Sphingomonadales</taxon>
        <taxon>Erythrobacteraceae</taxon>
        <taxon>Qipengyuania</taxon>
    </lineage>
</organism>
<dbReference type="Proteomes" id="UP000430272">
    <property type="component" value="Unassembled WGS sequence"/>
</dbReference>
<feature type="transmembrane region" description="Helical" evidence="1">
    <location>
        <begin position="196"/>
        <end position="218"/>
    </location>
</feature>